<evidence type="ECO:0000313" key="3">
    <source>
        <dbReference type="Proteomes" id="UP000008827"/>
    </source>
</evidence>
<name>A0A0R0I5N0_SOYBN</name>
<dbReference type="EnsemblPlants" id="KRH37708">
    <property type="protein sequence ID" value="KRH37708"/>
    <property type="gene ID" value="GLYMA_09G083600"/>
</dbReference>
<evidence type="ECO:0000313" key="2">
    <source>
        <dbReference type="EnsemblPlants" id="KRH37708"/>
    </source>
</evidence>
<gene>
    <name evidence="1" type="ORF">GLYMA_09G083600</name>
</gene>
<organism evidence="1">
    <name type="scientific">Glycine max</name>
    <name type="common">Soybean</name>
    <name type="synonym">Glycine hispida</name>
    <dbReference type="NCBI Taxonomy" id="3847"/>
    <lineage>
        <taxon>Eukaryota</taxon>
        <taxon>Viridiplantae</taxon>
        <taxon>Streptophyta</taxon>
        <taxon>Embryophyta</taxon>
        <taxon>Tracheophyta</taxon>
        <taxon>Spermatophyta</taxon>
        <taxon>Magnoliopsida</taxon>
        <taxon>eudicotyledons</taxon>
        <taxon>Gunneridae</taxon>
        <taxon>Pentapetalae</taxon>
        <taxon>rosids</taxon>
        <taxon>fabids</taxon>
        <taxon>Fabales</taxon>
        <taxon>Fabaceae</taxon>
        <taxon>Papilionoideae</taxon>
        <taxon>50 kb inversion clade</taxon>
        <taxon>NPAAA clade</taxon>
        <taxon>indigoferoid/millettioid clade</taxon>
        <taxon>Phaseoleae</taxon>
        <taxon>Glycine</taxon>
        <taxon>Glycine subgen. Soja</taxon>
    </lineage>
</organism>
<dbReference type="EMBL" id="CM000842">
    <property type="protein sequence ID" value="KRH37708.1"/>
    <property type="molecule type" value="Genomic_DNA"/>
</dbReference>
<keyword evidence="3" id="KW-1185">Reference proteome</keyword>
<dbReference type="AlphaFoldDB" id="A0A0R0I5N0"/>
<dbReference type="Proteomes" id="UP000008827">
    <property type="component" value="Chromosome 9"/>
</dbReference>
<proteinExistence type="predicted"/>
<dbReference type="Gramene" id="KRH37708">
    <property type="protein sequence ID" value="KRH37708"/>
    <property type="gene ID" value="GLYMA_09G083600"/>
</dbReference>
<evidence type="ECO:0000313" key="1">
    <source>
        <dbReference type="EMBL" id="KRH37708.1"/>
    </source>
</evidence>
<reference evidence="1 2" key="1">
    <citation type="journal article" date="2010" name="Nature">
        <title>Genome sequence of the palaeopolyploid soybean.</title>
        <authorList>
            <person name="Schmutz J."/>
            <person name="Cannon S.B."/>
            <person name="Schlueter J."/>
            <person name="Ma J."/>
            <person name="Mitros T."/>
            <person name="Nelson W."/>
            <person name="Hyten D.L."/>
            <person name="Song Q."/>
            <person name="Thelen J.J."/>
            <person name="Cheng J."/>
            <person name="Xu D."/>
            <person name="Hellsten U."/>
            <person name="May G.D."/>
            <person name="Yu Y."/>
            <person name="Sakurai T."/>
            <person name="Umezawa T."/>
            <person name="Bhattacharyya M.K."/>
            <person name="Sandhu D."/>
            <person name="Valliyodan B."/>
            <person name="Lindquist E."/>
            <person name="Peto M."/>
            <person name="Grant D."/>
            <person name="Shu S."/>
            <person name="Goodstein D."/>
            <person name="Barry K."/>
            <person name="Futrell-Griggs M."/>
            <person name="Abernathy B."/>
            <person name="Du J."/>
            <person name="Tian Z."/>
            <person name="Zhu L."/>
            <person name="Gill N."/>
            <person name="Joshi T."/>
            <person name="Libault M."/>
            <person name="Sethuraman A."/>
            <person name="Zhang X.-C."/>
            <person name="Shinozaki K."/>
            <person name="Nguyen H.T."/>
            <person name="Wing R.A."/>
            <person name="Cregan P."/>
            <person name="Specht J."/>
            <person name="Grimwood J."/>
            <person name="Rokhsar D."/>
            <person name="Stacey G."/>
            <person name="Shoemaker R.C."/>
            <person name="Jackson S.A."/>
        </authorList>
    </citation>
    <scope>NUCLEOTIDE SEQUENCE</scope>
    <source>
        <strain evidence="2">cv. Williams 82</strain>
        <tissue evidence="1">Callus</tissue>
    </source>
</reference>
<sequence length="92" mass="10288">MWWLVSIGVNLPGVYSPQIFPTTYHFLEPNSSNSGQTYIVPNFRTFLYILLLATCYASTDSLVLGKCSADKEKLVCATFDIELMLSAIKCIN</sequence>
<accession>A0A0R0I5N0</accession>
<protein>
    <submittedName>
        <fullName evidence="1 2">Uncharacterized protein</fullName>
    </submittedName>
</protein>
<reference evidence="1" key="3">
    <citation type="submission" date="2018-07" db="EMBL/GenBank/DDBJ databases">
        <title>WGS assembly of Glycine max.</title>
        <authorList>
            <person name="Schmutz J."/>
            <person name="Cannon S."/>
            <person name="Schlueter J."/>
            <person name="Ma J."/>
            <person name="Mitros T."/>
            <person name="Nelson W."/>
            <person name="Hyten D."/>
            <person name="Song Q."/>
            <person name="Thelen J."/>
            <person name="Cheng J."/>
            <person name="Xu D."/>
            <person name="Hellsten U."/>
            <person name="May G."/>
            <person name="Yu Y."/>
            <person name="Sakurai T."/>
            <person name="Umezawa T."/>
            <person name="Bhattacharyya M."/>
            <person name="Sandhu D."/>
            <person name="Valliyodan B."/>
            <person name="Lindquist E."/>
            <person name="Peto M."/>
            <person name="Grant D."/>
            <person name="Shu S."/>
            <person name="Goodstein D."/>
            <person name="Barry K."/>
            <person name="Futrell-Griggs M."/>
            <person name="Abernathy B."/>
            <person name="Du J."/>
            <person name="Tian Z."/>
            <person name="Zhu L."/>
            <person name="Gill N."/>
            <person name="Joshi T."/>
            <person name="Libault M."/>
            <person name="Sethuraman A."/>
            <person name="Zhang X."/>
            <person name="Shinozaki K."/>
            <person name="Nguyen H."/>
            <person name="Wing R."/>
            <person name="Cregan P."/>
            <person name="Specht J."/>
            <person name="Grimwood J."/>
            <person name="Rokhsar D."/>
            <person name="Stacey G."/>
            <person name="Shoemaker R."/>
            <person name="Jackson S."/>
        </authorList>
    </citation>
    <scope>NUCLEOTIDE SEQUENCE</scope>
    <source>
        <tissue evidence="1">Callus</tissue>
    </source>
</reference>
<dbReference type="InParanoid" id="A0A0R0I5N0"/>
<reference evidence="2" key="2">
    <citation type="submission" date="2018-02" db="UniProtKB">
        <authorList>
            <consortium name="EnsemblPlants"/>
        </authorList>
    </citation>
    <scope>IDENTIFICATION</scope>
    <source>
        <strain evidence="2">Williams 82</strain>
    </source>
</reference>